<sequence length="133" mass="15059">MRRSLLFASYLLIFASSPLFAEGDNAINLSSAVPDSSRFEVVQSPLLAKLTFRLDRFTGDTWQFVTTKDNSYAWERISRIPVPNDTKVPKKVNYQIFLSGIRAQITVLMNTNTGASWYIAEDPKEGAFWSPMD</sequence>
<gene>
    <name evidence="1" type="ORF">CARN7_1615</name>
</gene>
<protein>
    <submittedName>
        <fullName evidence="1">Uncharacterized protein</fullName>
    </submittedName>
</protein>
<reference evidence="1" key="1">
    <citation type="submission" date="2009-10" db="EMBL/GenBank/DDBJ databases">
        <title>Diversity of trophic interactions inside an arsenic-rich microbial ecosystem.</title>
        <authorList>
            <person name="Bertin P.N."/>
            <person name="Heinrich-Salmeron A."/>
            <person name="Pelletier E."/>
            <person name="Goulhen-Chollet F."/>
            <person name="Arsene-Ploetze F."/>
            <person name="Gallien S."/>
            <person name="Calteau A."/>
            <person name="Vallenet D."/>
            <person name="Casiot C."/>
            <person name="Chane-Woon-Ming B."/>
            <person name="Giloteaux L."/>
            <person name="Barakat M."/>
            <person name="Bonnefoy V."/>
            <person name="Bruneel O."/>
            <person name="Chandler M."/>
            <person name="Cleiss J."/>
            <person name="Duran R."/>
            <person name="Elbaz-Poulichet F."/>
            <person name="Fonknechten N."/>
            <person name="Lauga B."/>
            <person name="Mornico D."/>
            <person name="Ortet P."/>
            <person name="Schaeffer C."/>
            <person name="Siguier P."/>
            <person name="Alexander Thil Smith A."/>
            <person name="Van Dorsselaer A."/>
            <person name="Weissenbach J."/>
            <person name="Medigue C."/>
            <person name="Le Paslier D."/>
        </authorList>
    </citation>
    <scope>NUCLEOTIDE SEQUENCE</scope>
</reference>
<proteinExistence type="predicted"/>
<comment type="caution">
    <text evidence="1">The sequence shown here is derived from an EMBL/GenBank/DDBJ whole genome shotgun (WGS) entry which is preliminary data.</text>
</comment>
<organism evidence="1">
    <name type="scientific">mine drainage metagenome</name>
    <dbReference type="NCBI Taxonomy" id="410659"/>
    <lineage>
        <taxon>unclassified sequences</taxon>
        <taxon>metagenomes</taxon>
        <taxon>ecological metagenomes</taxon>
    </lineage>
</organism>
<dbReference type="EMBL" id="CABR01000108">
    <property type="protein sequence ID" value="CBI10816.1"/>
    <property type="molecule type" value="Genomic_DNA"/>
</dbReference>
<dbReference type="AlphaFoldDB" id="E6QUA2"/>
<evidence type="ECO:0000313" key="1">
    <source>
        <dbReference type="EMBL" id="CBI10816.1"/>
    </source>
</evidence>
<accession>E6QUA2</accession>
<name>E6QUA2_9ZZZZ</name>